<dbReference type="RefSeq" id="WP_111518683.1">
    <property type="nucleotide sequence ID" value="NZ_QKUB01000006.1"/>
</dbReference>
<feature type="compositionally biased region" description="Basic and acidic residues" evidence="2">
    <location>
        <begin position="87"/>
        <end position="102"/>
    </location>
</feature>
<accession>A0A2W7FZY1</accession>
<dbReference type="EMBL" id="QKUB01000006">
    <property type="protein sequence ID" value="PZV99871.1"/>
    <property type="molecule type" value="Genomic_DNA"/>
</dbReference>
<dbReference type="Proteomes" id="UP000249646">
    <property type="component" value="Unassembled WGS sequence"/>
</dbReference>
<name>A0A2W7FZY1_9BACT</name>
<feature type="region of interest" description="Disordered" evidence="2">
    <location>
        <begin position="196"/>
        <end position="221"/>
    </location>
</feature>
<comment type="caution">
    <text evidence="3">The sequence shown here is derived from an EMBL/GenBank/DDBJ whole genome shotgun (WGS) entry which is preliminary data.</text>
</comment>
<reference evidence="3 4" key="1">
    <citation type="submission" date="2018-06" db="EMBL/GenBank/DDBJ databases">
        <title>Genomic Encyclopedia of Archaeal and Bacterial Type Strains, Phase II (KMG-II): from individual species to whole genera.</title>
        <authorList>
            <person name="Goeker M."/>
        </authorList>
    </citation>
    <scope>NUCLEOTIDE SEQUENCE [LARGE SCALE GENOMIC DNA]</scope>
    <source>
        <strain evidence="3 4">ATCC 51348</strain>
    </source>
</reference>
<evidence type="ECO:0000313" key="4">
    <source>
        <dbReference type="Proteomes" id="UP000249646"/>
    </source>
</evidence>
<feature type="coiled-coil region" evidence="1">
    <location>
        <begin position="27"/>
        <end position="54"/>
    </location>
</feature>
<feature type="region of interest" description="Disordered" evidence="2">
    <location>
        <begin position="87"/>
        <end position="147"/>
    </location>
</feature>
<keyword evidence="4" id="KW-1185">Reference proteome</keyword>
<proteinExistence type="predicted"/>
<keyword evidence="1" id="KW-0175">Coiled coil</keyword>
<gene>
    <name evidence="3" type="ORF">BCF89_10631</name>
</gene>
<evidence type="ECO:0000256" key="2">
    <source>
        <dbReference type="SAM" id="MobiDB-lite"/>
    </source>
</evidence>
<organism evidence="3 4">
    <name type="scientific">Metamycoplasma auris</name>
    <dbReference type="NCBI Taxonomy" id="51363"/>
    <lineage>
        <taxon>Bacteria</taxon>
        <taxon>Bacillati</taxon>
        <taxon>Mycoplasmatota</taxon>
        <taxon>Mycoplasmoidales</taxon>
        <taxon>Metamycoplasmataceae</taxon>
        <taxon>Metamycoplasma</taxon>
    </lineage>
</organism>
<dbReference type="OrthoDB" id="398772at2"/>
<protein>
    <submittedName>
        <fullName evidence="3">Uncharacterized protein</fullName>
    </submittedName>
</protein>
<feature type="compositionally biased region" description="Low complexity" evidence="2">
    <location>
        <begin position="124"/>
        <end position="136"/>
    </location>
</feature>
<dbReference type="AlphaFoldDB" id="A0A2W7FZY1"/>
<evidence type="ECO:0000313" key="3">
    <source>
        <dbReference type="EMBL" id="PZV99871.1"/>
    </source>
</evidence>
<evidence type="ECO:0000256" key="1">
    <source>
        <dbReference type="SAM" id="Coils"/>
    </source>
</evidence>
<dbReference type="PROSITE" id="PS51257">
    <property type="entry name" value="PROKAR_LIPOPROTEIN"/>
    <property type="match status" value="1"/>
</dbReference>
<sequence>MKKSLAFLLAATSVATITTPILTISCGDKESKEKKEFKEEITKLEAQIKTEGKLKAETKIALEKIASDAKLQLNKLKTPEDFKKATEELKKKIEEAKNEKNEGTPVTPPPSKPGDSTPPKKPGETTPGGSHSTTPKTPSPKKPDLKQVSAWNAAFNYSATGEDIGRNYSDYKTIKERNFWKNLDIEAIINEEIKEVPETKPSAAPTPPAEKPAEEDASLSEVDKIAKKSKDILILGKDAKDEIELLKKDDKKYTLWYDRNNKKIVMTEGKKPPFGRNFKGMKWDLFDLSEKVNEIGNEIQLINANNPTFEVQKGDRKFTNLSTRIDFKFDDKKENIILEYKIGKFIKGKDPEVSKEKNSSTIKI</sequence>